<proteinExistence type="predicted"/>
<organism evidence="1 2">
    <name type="scientific">Neoroseomonas marina</name>
    <dbReference type="NCBI Taxonomy" id="1232220"/>
    <lineage>
        <taxon>Bacteria</taxon>
        <taxon>Pseudomonadati</taxon>
        <taxon>Pseudomonadota</taxon>
        <taxon>Alphaproteobacteria</taxon>
        <taxon>Acetobacterales</taxon>
        <taxon>Acetobacteraceae</taxon>
        <taxon>Neoroseomonas</taxon>
    </lineage>
</organism>
<dbReference type="Gene3D" id="3.10.450.50">
    <property type="match status" value="1"/>
</dbReference>
<sequence>MTSTTDERVAAFFDAYAAASLAGDAATIGAAYAPTYIESAPSGMEAFQVDAAYRRAVAAKAAAMRRMGLSASQAVVREVRKLAPKHLLVEVAWRLRFEPAGRAAAEAAFRISYVLRLDDDVLRILLALSHDDEARALEELGLS</sequence>
<gene>
    <name evidence="1" type="ORF">GWK16_01850</name>
</gene>
<dbReference type="AlphaFoldDB" id="A0A848E8R6"/>
<keyword evidence="2" id="KW-1185">Reference proteome</keyword>
<dbReference type="RefSeq" id="WP_170052266.1">
    <property type="nucleotide sequence ID" value="NZ_JABBKX010000001.1"/>
</dbReference>
<dbReference type="InterPro" id="IPR032710">
    <property type="entry name" value="NTF2-like_dom_sf"/>
</dbReference>
<protein>
    <recommendedName>
        <fullName evidence="3">Nuclear transport factor 2 family protein</fullName>
    </recommendedName>
</protein>
<comment type="caution">
    <text evidence="1">The sequence shown here is derived from an EMBL/GenBank/DDBJ whole genome shotgun (WGS) entry which is preliminary data.</text>
</comment>
<accession>A0A848E8R6</accession>
<evidence type="ECO:0008006" key="3">
    <source>
        <dbReference type="Google" id="ProtNLM"/>
    </source>
</evidence>
<evidence type="ECO:0000313" key="1">
    <source>
        <dbReference type="EMBL" id="NMJ39967.1"/>
    </source>
</evidence>
<dbReference type="SUPFAM" id="SSF54427">
    <property type="entry name" value="NTF2-like"/>
    <property type="match status" value="1"/>
</dbReference>
<dbReference type="EMBL" id="JABBKX010000001">
    <property type="protein sequence ID" value="NMJ39967.1"/>
    <property type="molecule type" value="Genomic_DNA"/>
</dbReference>
<reference evidence="1 2" key="1">
    <citation type="submission" date="2020-03" db="EMBL/GenBank/DDBJ databases">
        <authorList>
            <person name="Sun Q."/>
        </authorList>
    </citation>
    <scope>NUCLEOTIDE SEQUENCE [LARGE SCALE GENOMIC DNA]</scope>
    <source>
        <strain evidence="1 2">JC162</strain>
    </source>
</reference>
<evidence type="ECO:0000313" key="2">
    <source>
        <dbReference type="Proteomes" id="UP000548582"/>
    </source>
</evidence>
<dbReference type="Proteomes" id="UP000548582">
    <property type="component" value="Unassembled WGS sequence"/>
</dbReference>
<name>A0A848E8R6_9PROT</name>